<dbReference type="AlphaFoldDB" id="A0A2I0UA38"/>
<evidence type="ECO:0000259" key="6">
    <source>
        <dbReference type="Pfam" id="PF07782"/>
    </source>
</evidence>
<evidence type="ECO:0000256" key="4">
    <source>
        <dbReference type="ARBA" id="ARBA00023136"/>
    </source>
</evidence>
<keyword evidence="8" id="KW-1185">Reference proteome</keyword>
<evidence type="ECO:0000313" key="8">
    <source>
        <dbReference type="Proteomes" id="UP000233556"/>
    </source>
</evidence>
<comment type="subcellular location">
    <subcellularLocation>
        <location evidence="1">Membrane</location>
        <topology evidence="1">Multi-pass membrane protein</topology>
    </subcellularLocation>
</comment>
<dbReference type="InterPro" id="IPR012858">
    <property type="entry name" value="DC_STAMP-like"/>
</dbReference>
<dbReference type="PANTHER" id="PTHR21041:SF2">
    <property type="entry name" value="DENDRITIC CELL-SPECIFIC TRANSMEMBRANE PROTEIN"/>
    <property type="match status" value="1"/>
</dbReference>
<evidence type="ECO:0000313" key="7">
    <source>
        <dbReference type="EMBL" id="PKU42843.1"/>
    </source>
</evidence>
<evidence type="ECO:0000256" key="2">
    <source>
        <dbReference type="ARBA" id="ARBA00022692"/>
    </source>
</evidence>
<reference evidence="8" key="2">
    <citation type="submission" date="2017-12" db="EMBL/GenBank/DDBJ databases">
        <title>Genome sequence of the Bar-tailed Godwit (Limosa lapponica baueri).</title>
        <authorList>
            <person name="Lima N.C.B."/>
            <person name="Parody-Merino A.M."/>
            <person name="Battley P.F."/>
            <person name="Fidler A.E."/>
            <person name="Prosdocimi F."/>
        </authorList>
    </citation>
    <scope>NUCLEOTIDE SEQUENCE [LARGE SCALE GENOMIC DNA]</scope>
</reference>
<reference evidence="8" key="1">
    <citation type="submission" date="2017-11" db="EMBL/GenBank/DDBJ databases">
        <authorList>
            <person name="Lima N.C."/>
            <person name="Parody-Merino A.M."/>
            <person name="Battley P.F."/>
            <person name="Fidler A.E."/>
            <person name="Prosdocimi F."/>
        </authorList>
    </citation>
    <scope>NUCLEOTIDE SEQUENCE [LARGE SCALE GENOMIC DNA]</scope>
</reference>
<gene>
    <name evidence="7" type="ORF">llap_6844</name>
</gene>
<protein>
    <submittedName>
        <fullName evidence="7">Dendritic cell-specific transmembrane protein</fullName>
    </submittedName>
</protein>
<feature type="domain" description="Dendritic cell-specific transmembrane protein-like" evidence="6">
    <location>
        <begin position="325"/>
        <end position="511"/>
    </location>
</feature>
<dbReference type="PANTHER" id="PTHR21041">
    <property type="entry name" value="DENDRITIC CELL-SPECIFIC TRANSMEMBRANE PROTEIN"/>
    <property type="match status" value="1"/>
</dbReference>
<feature type="transmembrane region" description="Helical" evidence="5">
    <location>
        <begin position="146"/>
        <end position="166"/>
    </location>
</feature>
<keyword evidence="3 5" id="KW-1133">Transmembrane helix</keyword>
<name>A0A2I0UA38_LIMLA</name>
<dbReference type="GO" id="GO:0009986">
    <property type="term" value="C:cell surface"/>
    <property type="evidence" value="ECO:0007669"/>
    <property type="project" value="TreeGrafter"/>
</dbReference>
<sequence length="560" mass="64326">MTLKECTVTKFADDRKLEGVIDTPDGCAAIWSGLRGQRNGPQGSQLSQNHRMADVGRDPWRSCGPNPPPLKQFHLDHFGHRSVSNNQKKMRTFVSIAQNAWGIFISERKPGWKCLMQLFAVCSAVGFFSSFLLFLGMHFSLAHHPLGPLLISGFIWISLSIALSCFKHLRCFSVLFLLSCGLKNGRNALITAGTGIMVAGNIQNIFHNLKILADSITCHLEYEQFALIKYYVEAVKWIYDKAKLSTELFLTHEFTPSYSISDDELKQQLNDTKQEIQRVANQISFMLTILPYIGQRVLPIVGIFLASFGTGIFIKKFVGSHSAKFKNTYITKQFIAFDEQQRQQQRPCLLPLNSKERKDYVTIPSLCLTRKDKKNMQYFFLPVIIHLCIWLLFAAVDYLFYWLIISVNKHLQEVPDLEIQLSLFQQRNEESFIIRMREHIAKTDPFKISLFKRDCIPQPELALSTTWIQLGVIIFFLSIFGLFSGLLTQLKVLVSTSFYPDTETKRIHYLHAKLLKKRAKLQAKTGKNMFARTVDFWFPILKARETVRKKERSVANDNMV</sequence>
<evidence type="ECO:0000256" key="1">
    <source>
        <dbReference type="ARBA" id="ARBA00004141"/>
    </source>
</evidence>
<accession>A0A2I0UA38</accession>
<dbReference type="GO" id="GO:0005789">
    <property type="term" value="C:endoplasmic reticulum membrane"/>
    <property type="evidence" value="ECO:0007669"/>
    <property type="project" value="TreeGrafter"/>
</dbReference>
<feature type="transmembrane region" description="Helical" evidence="5">
    <location>
        <begin position="293"/>
        <end position="314"/>
    </location>
</feature>
<dbReference type="Proteomes" id="UP000233556">
    <property type="component" value="Unassembled WGS sequence"/>
</dbReference>
<dbReference type="OrthoDB" id="9949280at2759"/>
<feature type="transmembrane region" description="Helical" evidence="5">
    <location>
        <begin position="187"/>
        <end position="206"/>
    </location>
</feature>
<dbReference type="InterPro" id="IPR051856">
    <property type="entry name" value="CSR-E3_Ligase_Protein"/>
</dbReference>
<organism evidence="7 8">
    <name type="scientific">Limosa lapponica baueri</name>
    <dbReference type="NCBI Taxonomy" id="1758121"/>
    <lineage>
        <taxon>Eukaryota</taxon>
        <taxon>Metazoa</taxon>
        <taxon>Chordata</taxon>
        <taxon>Craniata</taxon>
        <taxon>Vertebrata</taxon>
        <taxon>Euteleostomi</taxon>
        <taxon>Archelosauria</taxon>
        <taxon>Archosauria</taxon>
        <taxon>Dinosauria</taxon>
        <taxon>Saurischia</taxon>
        <taxon>Theropoda</taxon>
        <taxon>Coelurosauria</taxon>
        <taxon>Aves</taxon>
        <taxon>Neognathae</taxon>
        <taxon>Neoaves</taxon>
        <taxon>Charadriiformes</taxon>
        <taxon>Scolopacidae</taxon>
        <taxon>Limosa</taxon>
    </lineage>
</organism>
<keyword evidence="4 5" id="KW-0472">Membrane</keyword>
<keyword evidence="2 5" id="KW-0812">Transmembrane</keyword>
<dbReference type="Pfam" id="PF07782">
    <property type="entry name" value="DC_STAMP"/>
    <property type="match status" value="1"/>
</dbReference>
<dbReference type="EMBL" id="KZ505954">
    <property type="protein sequence ID" value="PKU42843.1"/>
    <property type="molecule type" value="Genomic_DNA"/>
</dbReference>
<evidence type="ECO:0000256" key="3">
    <source>
        <dbReference type="ARBA" id="ARBA00022989"/>
    </source>
</evidence>
<feature type="transmembrane region" description="Helical" evidence="5">
    <location>
        <begin position="378"/>
        <end position="404"/>
    </location>
</feature>
<feature type="transmembrane region" description="Helical" evidence="5">
    <location>
        <begin position="118"/>
        <end position="140"/>
    </location>
</feature>
<proteinExistence type="predicted"/>
<feature type="transmembrane region" description="Helical" evidence="5">
    <location>
        <begin position="467"/>
        <end position="487"/>
    </location>
</feature>
<evidence type="ECO:0000256" key="5">
    <source>
        <dbReference type="SAM" id="Phobius"/>
    </source>
</evidence>